<dbReference type="InterPro" id="IPR003029">
    <property type="entry name" value="S1_domain"/>
</dbReference>
<keyword evidence="4 8" id="KW-0540">Nuclease</keyword>
<dbReference type="InterPro" id="IPR011805">
    <property type="entry name" value="RNase_R"/>
</dbReference>
<dbReference type="Gene3D" id="2.40.50.140">
    <property type="entry name" value="Nucleic acid-binding proteins"/>
    <property type="match status" value="2"/>
</dbReference>
<dbReference type="SMART" id="SM00955">
    <property type="entry name" value="RNB"/>
    <property type="match status" value="1"/>
</dbReference>
<dbReference type="InterPro" id="IPR050180">
    <property type="entry name" value="RNR_Ribonuclease"/>
</dbReference>
<dbReference type="Pfam" id="PF00773">
    <property type="entry name" value="RNB"/>
    <property type="match status" value="1"/>
</dbReference>
<dbReference type="NCBIfam" id="TIGR00358">
    <property type="entry name" value="3_prime_RNase"/>
    <property type="match status" value="1"/>
</dbReference>
<dbReference type="GO" id="GO:0005829">
    <property type="term" value="C:cytosol"/>
    <property type="evidence" value="ECO:0007669"/>
    <property type="project" value="TreeGrafter"/>
</dbReference>
<evidence type="ECO:0000256" key="2">
    <source>
        <dbReference type="ARBA" id="ARBA00004496"/>
    </source>
</evidence>
<evidence type="ECO:0000256" key="4">
    <source>
        <dbReference type="ARBA" id="ARBA00022722"/>
    </source>
</evidence>
<dbReference type="Proteomes" id="UP000824087">
    <property type="component" value="Unassembled WGS sequence"/>
</dbReference>
<dbReference type="EMBL" id="DVML01000007">
    <property type="protein sequence ID" value="HIU22137.1"/>
    <property type="molecule type" value="Genomic_DNA"/>
</dbReference>
<dbReference type="EC" id="3.1.13.1" evidence="8"/>
<comment type="catalytic activity">
    <reaction evidence="1 8">
        <text>Exonucleolytic cleavage in the 3'- to 5'-direction to yield nucleoside 5'-phosphates.</text>
        <dbReference type="EC" id="3.1.13.1"/>
    </reaction>
</comment>
<evidence type="ECO:0000256" key="1">
    <source>
        <dbReference type="ARBA" id="ARBA00001849"/>
    </source>
</evidence>
<evidence type="ECO:0000256" key="6">
    <source>
        <dbReference type="ARBA" id="ARBA00022839"/>
    </source>
</evidence>
<dbReference type="PROSITE" id="PS50126">
    <property type="entry name" value="S1"/>
    <property type="match status" value="1"/>
</dbReference>
<evidence type="ECO:0000313" key="10">
    <source>
        <dbReference type="EMBL" id="HIU22137.1"/>
    </source>
</evidence>
<accession>A0A9D1HU93</accession>
<sequence length="703" mass="80901">MEEQILEILRHEKRAYSVSELEDLLGLGSVEELKELLKTLNRLEDQLKVYRTNKNNYMLFQNSHLKIGKLLGNKKGFGFVDIEGDDDVFIAPSHMNNAIHGDTVIVEITSQKGSDLEGRVVKIVDRKLKQMVGEFYYKGGKGHVDLDDDKVKLNIEIDQDKTLGAMNGHKVLVKILNKLKDNNYKGQVVKILGHKNDPGVDILSIVAKYEINDTFPDEVMEQVEGIELEVSEEEKKNRRDLRDHMIFTIDGDDAKDLDDAVEFKRLENGHYFLGVHIADVSYYVKENTPLDKEAFERGTSVYLADRVIPMLPHKLSNGICSLNGGVDRLAMSCEMEIDEKGNVVDYDIFESVINSKKRMTYKCVNQILEKNEIPEGYEPFVESLHGMAELAHVLRKNKEERGYIDFDIDEAKIVVNEQGEAVDVVLRERGTGEKLIEDFMIAANETVATHIYFMELPFIYRVHGEPNEEKINNFVRFVAMLGYKIEGKVKDIHPKTMQMILNSLKDKKEFHILSSLLLRSMQKAVYDKKNIGHFGLASKCYTHFTSPIRRYPDTTVHRLLRTYLFENHMDKDTINYWDQKLIFVAEHSSERERAAVACEREVDDMKKAEYMMKHIGEEYEGIVSSVISFGMFVELDNLVEGLVHIDTLTDDQYHFDETTFALVGERNKRGYRLGDRVKIVVTNANKQTKTVDFELVKEKKEVE</sequence>
<dbReference type="SUPFAM" id="SSF50249">
    <property type="entry name" value="Nucleic acid-binding proteins"/>
    <property type="match status" value="4"/>
</dbReference>
<dbReference type="SMART" id="SM00316">
    <property type="entry name" value="S1"/>
    <property type="match status" value="1"/>
</dbReference>
<gene>
    <name evidence="8 10" type="primary">rnr</name>
    <name evidence="10" type="ORF">IAD49_01000</name>
</gene>
<keyword evidence="6 8" id="KW-0269">Exonuclease</keyword>
<keyword evidence="7 8" id="KW-0694">RNA-binding</keyword>
<evidence type="ECO:0000256" key="3">
    <source>
        <dbReference type="ARBA" id="ARBA00022490"/>
    </source>
</evidence>
<dbReference type="InterPro" id="IPR004476">
    <property type="entry name" value="RNase_II/RNase_R"/>
</dbReference>
<dbReference type="Pfam" id="PF08206">
    <property type="entry name" value="OB_RNB"/>
    <property type="match status" value="1"/>
</dbReference>
<evidence type="ECO:0000313" key="11">
    <source>
        <dbReference type="Proteomes" id="UP000824087"/>
    </source>
</evidence>
<comment type="caution">
    <text evidence="10">The sequence shown here is derived from an EMBL/GenBank/DDBJ whole genome shotgun (WGS) entry which is preliminary data.</text>
</comment>
<keyword evidence="3 8" id="KW-0963">Cytoplasm</keyword>
<dbReference type="PROSITE" id="PS01175">
    <property type="entry name" value="RIBONUCLEASE_II"/>
    <property type="match status" value="1"/>
</dbReference>
<dbReference type="Pfam" id="PF00575">
    <property type="entry name" value="S1"/>
    <property type="match status" value="1"/>
</dbReference>
<dbReference type="NCBIfam" id="TIGR02063">
    <property type="entry name" value="RNase_R"/>
    <property type="match status" value="1"/>
</dbReference>
<reference evidence="10" key="1">
    <citation type="submission" date="2020-10" db="EMBL/GenBank/DDBJ databases">
        <authorList>
            <person name="Gilroy R."/>
        </authorList>
    </citation>
    <scope>NUCLEOTIDE SEQUENCE</scope>
    <source>
        <strain evidence="10">CHK197-8231</strain>
    </source>
</reference>
<dbReference type="InterPro" id="IPR013223">
    <property type="entry name" value="RNase_B_OB_dom"/>
</dbReference>
<dbReference type="GO" id="GO:0008859">
    <property type="term" value="F:exoribonuclease II activity"/>
    <property type="evidence" value="ECO:0007669"/>
    <property type="project" value="UniProtKB-UniRule"/>
</dbReference>
<name>A0A9D1HU93_9BACT</name>
<dbReference type="SMART" id="SM00357">
    <property type="entry name" value="CSP"/>
    <property type="match status" value="1"/>
</dbReference>
<dbReference type="InterPro" id="IPR012340">
    <property type="entry name" value="NA-bd_OB-fold"/>
</dbReference>
<evidence type="ECO:0000256" key="8">
    <source>
        <dbReference type="HAMAP-Rule" id="MF_01895"/>
    </source>
</evidence>
<comment type="function">
    <text evidence="8">3'-5' exoribonuclease that releases 5'-nucleoside monophosphates and is involved in maturation of structured RNAs.</text>
</comment>
<comment type="similarity">
    <text evidence="8">Belongs to the RNR ribonuclease family. RNase R subfamily.</text>
</comment>
<reference evidence="10" key="2">
    <citation type="journal article" date="2021" name="PeerJ">
        <title>Extensive microbial diversity within the chicken gut microbiome revealed by metagenomics and culture.</title>
        <authorList>
            <person name="Gilroy R."/>
            <person name="Ravi A."/>
            <person name="Getino M."/>
            <person name="Pursley I."/>
            <person name="Horton D.L."/>
            <person name="Alikhan N.F."/>
            <person name="Baker D."/>
            <person name="Gharbi K."/>
            <person name="Hall N."/>
            <person name="Watson M."/>
            <person name="Adriaenssens E.M."/>
            <person name="Foster-Nyarko E."/>
            <person name="Jarju S."/>
            <person name="Secka A."/>
            <person name="Antonio M."/>
            <person name="Oren A."/>
            <person name="Chaudhuri R.R."/>
            <person name="La Ragione R."/>
            <person name="Hildebrand F."/>
            <person name="Pallen M.J."/>
        </authorList>
    </citation>
    <scope>NUCLEOTIDE SEQUENCE</scope>
    <source>
        <strain evidence="10">CHK197-8231</strain>
    </source>
</reference>
<dbReference type="GO" id="GO:0006402">
    <property type="term" value="P:mRNA catabolic process"/>
    <property type="evidence" value="ECO:0007669"/>
    <property type="project" value="TreeGrafter"/>
</dbReference>
<dbReference type="PANTHER" id="PTHR23355">
    <property type="entry name" value="RIBONUCLEASE"/>
    <property type="match status" value="1"/>
</dbReference>
<evidence type="ECO:0000256" key="5">
    <source>
        <dbReference type="ARBA" id="ARBA00022801"/>
    </source>
</evidence>
<comment type="subcellular location">
    <subcellularLocation>
        <location evidence="2 8">Cytoplasm</location>
    </subcellularLocation>
</comment>
<dbReference type="CDD" id="cd04471">
    <property type="entry name" value="S1_RNase_R"/>
    <property type="match status" value="1"/>
</dbReference>
<dbReference type="PANTHER" id="PTHR23355:SF9">
    <property type="entry name" value="DIS3-LIKE EXONUCLEASE 2"/>
    <property type="match status" value="1"/>
</dbReference>
<feature type="domain" description="S1 motif" evidence="9">
    <location>
        <begin position="616"/>
        <end position="696"/>
    </location>
</feature>
<dbReference type="InterPro" id="IPR040476">
    <property type="entry name" value="CSD2"/>
</dbReference>
<dbReference type="HAMAP" id="MF_01895">
    <property type="entry name" value="RNase_R"/>
    <property type="match status" value="1"/>
</dbReference>
<proteinExistence type="inferred from homology"/>
<dbReference type="InterPro" id="IPR001900">
    <property type="entry name" value="RNase_II/R"/>
</dbReference>
<evidence type="ECO:0000259" key="9">
    <source>
        <dbReference type="PROSITE" id="PS50126"/>
    </source>
</evidence>
<dbReference type="AlphaFoldDB" id="A0A9D1HU93"/>
<protein>
    <recommendedName>
        <fullName evidence="8">Ribonuclease R</fullName>
        <shortName evidence="8">RNase R</shortName>
        <ecNumber evidence="8">3.1.13.1</ecNumber>
    </recommendedName>
</protein>
<keyword evidence="5 8" id="KW-0378">Hydrolase</keyword>
<dbReference type="InterPro" id="IPR022966">
    <property type="entry name" value="RNase_II/R_CS"/>
</dbReference>
<dbReference type="GO" id="GO:0003723">
    <property type="term" value="F:RNA binding"/>
    <property type="evidence" value="ECO:0007669"/>
    <property type="project" value="UniProtKB-UniRule"/>
</dbReference>
<evidence type="ECO:0000256" key="7">
    <source>
        <dbReference type="ARBA" id="ARBA00022884"/>
    </source>
</evidence>
<organism evidence="10 11">
    <name type="scientific">Candidatus Fimihabitans intestinipullorum</name>
    <dbReference type="NCBI Taxonomy" id="2840820"/>
    <lineage>
        <taxon>Bacteria</taxon>
        <taxon>Bacillati</taxon>
        <taxon>Mycoplasmatota</taxon>
        <taxon>Mycoplasmatota incertae sedis</taxon>
        <taxon>Candidatus Fimihabitans</taxon>
    </lineage>
</organism>
<dbReference type="Pfam" id="PF17876">
    <property type="entry name" value="CSD2"/>
    <property type="match status" value="1"/>
</dbReference>
<dbReference type="InterPro" id="IPR011129">
    <property type="entry name" value="CSD"/>
</dbReference>